<name>A0ABT8BN03_9VIBR</name>
<reference evidence="2" key="1">
    <citation type="journal article" date="2019" name="Int. J. Syst. Evol. Microbiol.">
        <title>The Global Catalogue of Microorganisms (GCM) 10K type strain sequencing project: providing services to taxonomists for standard genome sequencing and annotation.</title>
        <authorList>
            <consortium name="The Broad Institute Genomics Platform"/>
            <consortium name="The Broad Institute Genome Sequencing Center for Infectious Disease"/>
            <person name="Wu L."/>
            <person name="Ma J."/>
        </authorList>
    </citation>
    <scope>NUCLEOTIDE SEQUENCE [LARGE SCALE GENOMIC DNA]</scope>
    <source>
        <strain evidence="2">CECT 7398</strain>
    </source>
</reference>
<proteinExistence type="predicted"/>
<accession>A0ABT8BN03</accession>
<dbReference type="RefSeq" id="WP_076589488.1">
    <property type="nucleotide sequence ID" value="NZ_JABEYA020000009.1"/>
</dbReference>
<evidence type="ECO:0000313" key="1">
    <source>
        <dbReference type="EMBL" id="MDN3608268.1"/>
    </source>
</evidence>
<organism evidence="1 2">
    <name type="scientific">Vibrio ostreicida</name>
    <dbReference type="NCBI Taxonomy" id="526588"/>
    <lineage>
        <taxon>Bacteria</taxon>
        <taxon>Pseudomonadati</taxon>
        <taxon>Pseudomonadota</taxon>
        <taxon>Gammaproteobacteria</taxon>
        <taxon>Vibrionales</taxon>
        <taxon>Vibrionaceae</taxon>
        <taxon>Vibrio</taxon>
    </lineage>
</organism>
<evidence type="ECO:0008006" key="3">
    <source>
        <dbReference type="Google" id="ProtNLM"/>
    </source>
</evidence>
<dbReference type="EMBL" id="JAUFQC010000001">
    <property type="protein sequence ID" value="MDN3608268.1"/>
    <property type="molecule type" value="Genomic_DNA"/>
</dbReference>
<protein>
    <recommendedName>
        <fullName evidence="3">Malate dehydrogenase</fullName>
    </recommendedName>
</protein>
<dbReference type="Proteomes" id="UP001238540">
    <property type="component" value="Unassembled WGS sequence"/>
</dbReference>
<comment type="caution">
    <text evidence="1">The sequence shown here is derived from an EMBL/GenBank/DDBJ whole genome shotgun (WGS) entry which is preliminary data.</text>
</comment>
<sequence length="63" mass="7080">MDINEIEKGMLVECQSGVGHVLVVDAKTNSVLIEERESQRQFAAEVSELVDDPQLHIGCDKYY</sequence>
<gene>
    <name evidence="1" type="ORF">QWZ16_00510</name>
</gene>
<keyword evidence="2" id="KW-1185">Reference proteome</keyword>
<evidence type="ECO:0000313" key="2">
    <source>
        <dbReference type="Proteomes" id="UP001238540"/>
    </source>
</evidence>